<sequence>MSAVRPGRAVKTVSGVLAALVVLPAVLAGCATAAPDTSTSTPASVHDAAASASFTACLREQGFDVEDPTGTAAGSEQVTIPDGADPAAYGRAVEECAARSAPDGAAEPAEEFRPSARQREAFGTCMRERGLPDFPDDEHGQQTYVPSDEGAFLDSSAACSEEAYGLRTEVAP</sequence>
<dbReference type="RefSeq" id="WP_289473749.1">
    <property type="nucleotide sequence ID" value="NZ_JAUCMN010000006.1"/>
</dbReference>
<comment type="caution">
    <text evidence="3">The sequence shown here is derived from an EMBL/GenBank/DDBJ whole genome shotgun (WGS) entry which is preliminary data.</text>
</comment>
<evidence type="ECO:0000313" key="4">
    <source>
        <dbReference type="Proteomes" id="UP001236404"/>
    </source>
</evidence>
<feature type="chain" id="PRO_5046194955" description="Secreted protein" evidence="2">
    <location>
        <begin position="34"/>
        <end position="172"/>
    </location>
</feature>
<evidence type="ECO:0000256" key="1">
    <source>
        <dbReference type="SAM" id="MobiDB-lite"/>
    </source>
</evidence>
<name>A0ABT7TQZ3_9MICO</name>
<dbReference type="PROSITE" id="PS51257">
    <property type="entry name" value="PROKAR_LIPOPROTEIN"/>
    <property type="match status" value="1"/>
</dbReference>
<proteinExistence type="predicted"/>
<evidence type="ECO:0008006" key="5">
    <source>
        <dbReference type="Google" id="ProtNLM"/>
    </source>
</evidence>
<organism evidence="3 4">
    <name type="scientific">Curtobacterium caseinilyticum</name>
    <dbReference type="NCBI Taxonomy" id="3055137"/>
    <lineage>
        <taxon>Bacteria</taxon>
        <taxon>Bacillati</taxon>
        <taxon>Actinomycetota</taxon>
        <taxon>Actinomycetes</taxon>
        <taxon>Micrococcales</taxon>
        <taxon>Microbacteriaceae</taxon>
        <taxon>Curtobacterium</taxon>
    </lineage>
</organism>
<dbReference type="Proteomes" id="UP001236404">
    <property type="component" value="Unassembled WGS sequence"/>
</dbReference>
<feature type="region of interest" description="Disordered" evidence="1">
    <location>
        <begin position="127"/>
        <end position="148"/>
    </location>
</feature>
<gene>
    <name evidence="3" type="ORF">QUG93_09960</name>
</gene>
<accession>A0ABT7TQZ3</accession>
<dbReference type="EMBL" id="JAUCMN010000006">
    <property type="protein sequence ID" value="MDM7892010.1"/>
    <property type="molecule type" value="Genomic_DNA"/>
</dbReference>
<evidence type="ECO:0000313" key="3">
    <source>
        <dbReference type="EMBL" id="MDM7892010.1"/>
    </source>
</evidence>
<feature type="region of interest" description="Disordered" evidence="1">
    <location>
        <begin position="99"/>
        <end position="118"/>
    </location>
</feature>
<reference evidence="3 4" key="1">
    <citation type="submission" date="2023-06" db="EMBL/GenBank/DDBJ databases">
        <authorList>
            <person name="Feng G."/>
            <person name="Li J."/>
            <person name="Zhu H."/>
        </authorList>
    </citation>
    <scope>NUCLEOTIDE SEQUENCE [LARGE SCALE GENOMIC DNA]</scope>
    <source>
        <strain evidence="3 4">RHCKG28</strain>
    </source>
</reference>
<keyword evidence="2" id="KW-0732">Signal</keyword>
<feature type="signal peptide" evidence="2">
    <location>
        <begin position="1"/>
        <end position="33"/>
    </location>
</feature>
<evidence type="ECO:0000256" key="2">
    <source>
        <dbReference type="SAM" id="SignalP"/>
    </source>
</evidence>
<keyword evidence="4" id="KW-1185">Reference proteome</keyword>
<protein>
    <recommendedName>
        <fullName evidence="5">Secreted protein</fullName>
    </recommendedName>
</protein>